<dbReference type="Gene3D" id="6.10.140.1570">
    <property type="match status" value="1"/>
</dbReference>
<evidence type="ECO:0000259" key="2">
    <source>
        <dbReference type="Pfam" id="PF10400"/>
    </source>
</evidence>
<dbReference type="EMBL" id="RCWJ01000001">
    <property type="protein sequence ID" value="RLQ85677.1"/>
    <property type="molecule type" value="Genomic_DNA"/>
</dbReference>
<feature type="domain" description="Transcription regulator PadR C-terminal" evidence="2">
    <location>
        <begin position="93"/>
        <end position="168"/>
    </location>
</feature>
<protein>
    <submittedName>
        <fullName evidence="3">PadR family transcriptional regulator</fullName>
    </submittedName>
</protein>
<feature type="domain" description="Transcription regulator PadR N-terminal" evidence="1">
    <location>
        <begin position="7"/>
        <end position="80"/>
    </location>
</feature>
<dbReference type="Proteomes" id="UP000282460">
    <property type="component" value="Unassembled WGS sequence"/>
</dbReference>
<dbReference type="AlphaFoldDB" id="A0A3L7J4Y0"/>
<organism evidence="3 4">
    <name type="scientific">Mycetocola zhadangensis</name>
    <dbReference type="NCBI Taxonomy" id="1164595"/>
    <lineage>
        <taxon>Bacteria</taxon>
        <taxon>Bacillati</taxon>
        <taxon>Actinomycetota</taxon>
        <taxon>Actinomycetes</taxon>
        <taxon>Micrococcales</taxon>
        <taxon>Microbacteriaceae</taxon>
        <taxon>Mycetocola</taxon>
    </lineage>
</organism>
<dbReference type="PANTHER" id="PTHR43252:SF6">
    <property type="entry name" value="NEGATIVE TRANSCRIPTION REGULATOR PADR"/>
    <property type="match status" value="1"/>
</dbReference>
<dbReference type="InterPro" id="IPR005149">
    <property type="entry name" value="Tscrpt_reg_PadR_N"/>
</dbReference>
<dbReference type="Pfam" id="PF10400">
    <property type="entry name" value="Vir_act_alpha_C"/>
    <property type="match status" value="1"/>
</dbReference>
<dbReference type="OrthoDB" id="3186544at2"/>
<evidence type="ECO:0000259" key="1">
    <source>
        <dbReference type="Pfam" id="PF03551"/>
    </source>
</evidence>
<evidence type="ECO:0000313" key="4">
    <source>
        <dbReference type="Proteomes" id="UP000282460"/>
    </source>
</evidence>
<dbReference type="InterPro" id="IPR036388">
    <property type="entry name" value="WH-like_DNA-bd_sf"/>
</dbReference>
<dbReference type="SUPFAM" id="SSF46785">
    <property type="entry name" value="Winged helix' DNA-binding domain"/>
    <property type="match status" value="1"/>
</dbReference>
<dbReference type="Pfam" id="PF03551">
    <property type="entry name" value="PadR"/>
    <property type="match status" value="1"/>
</dbReference>
<dbReference type="InterPro" id="IPR018309">
    <property type="entry name" value="Tscrpt_reg_PadR_C"/>
</dbReference>
<evidence type="ECO:0000313" key="3">
    <source>
        <dbReference type="EMBL" id="RLQ85677.1"/>
    </source>
</evidence>
<proteinExistence type="predicted"/>
<dbReference type="InterPro" id="IPR036390">
    <property type="entry name" value="WH_DNA-bd_sf"/>
</dbReference>
<accession>A0A3L7J4Y0</accession>
<comment type="caution">
    <text evidence="3">The sequence shown here is derived from an EMBL/GenBank/DDBJ whole genome shotgun (WGS) entry which is preliminary data.</text>
</comment>
<keyword evidence="4" id="KW-1185">Reference proteome</keyword>
<dbReference type="Gene3D" id="1.10.10.10">
    <property type="entry name" value="Winged helix-like DNA-binding domain superfamily/Winged helix DNA-binding domain"/>
    <property type="match status" value="1"/>
</dbReference>
<reference evidence="3 4" key="1">
    <citation type="submission" date="2018-10" db="EMBL/GenBank/DDBJ databases">
        <authorList>
            <person name="Li J."/>
        </authorList>
    </citation>
    <scope>NUCLEOTIDE SEQUENCE [LARGE SCALE GENOMIC DNA]</scope>
    <source>
        <strain evidence="3 4">ZD1-4</strain>
    </source>
</reference>
<dbReference type="RefSeq" id="WP_121658042.1">
    <property type="nucleotide sequence ID" value="NZ_BMEK01000001.1"/>
</dbReference>
<sequence length="179" mass="20243">MKLRYAVLGLLSLEPHSGYDLGRAFAGSVAHFWYADQSQIYRLLDDLDAEGAITTEVVRQNGRPDRRVHSLTETGRHELDDWLRSPLDVQRPKNAFLARLFFAGSLGPDHIRRILDEAEQLVTDSREQLRTIEHSATTLDEVIQNATLQFGLSHAETTLTWIAETREAVASFERGTPDD</sequence>
<dbReference type="PANTHER" id="PTHR43252">
    <property type="entry name" value="TRANSCRIPTIONAL REGULATOR YQJI"/>
    <property type="match status" value="1"/>
</dbReference>
<gene>
    <name evidence="3" type="ORF">D9V28_02025</name>
</gene>
<name>A0A3L7J4Y0_9MICO</name>